<dbReference type="Proteomes" id="UP000192746">
    <property type="component" value="Unassembled WGS sequence"/>
</dbReference>
<feature type="chain" id="PRO_5012892148" description="GLPGLI family protein" evidence="1">
    <location>
        <begin position="20"/>
        <end position="245"/>
    </location>
</feature>
<keyword evidence="1" id="KW-0732">Signal</keyword>
<gene>
    <name evidence="2" type="ORF">IIF7_11592</name>
</gene>
<dbReference type="Pfam" id="PF09697">
    <property type="entry name" value="Porph_ging"/>
    <property type="match status" value="2"/>
</dbReference>
<dbReference type="EMBL" id="ARYN01000010">
    <property type="protein sequence ID" value="ORL45092.1"/>
    <property type="molecule type" value="Genomic_DNA"/>
</dbReference>
<dbReference type="RefSeq" id="WP_084841866.1">
    <property type="nucleotide sequence ID" value="NZ_ARYN01000010.1"/>
</dbReference>
<dbReference type="STRING" id="1185767.IIF7_11592"/>
<evidence type="ECO:0000313" key="3">
    <source>
        <dbReference type="Proteomes" id="UP000192746"/>
    </source>
</evidence>
<evidence type="ECO:0000313" key="2">
    <source>
        <dbReference type="EMBL" id="ORL45092.1"/>
    </source>
</evidence>
<dbReference type="OrthoDB" id="1068986at2"/>
<feature type="signal peptide" evidence="1">
    <location>
        <begin position="1"/>
        <end position="19"/>
    </location>
</feature>
<name>A0A1Y1T2T4_9FLAO</name>
<comment type="caution">
    <text evidence="2">The sequence shown here is derived from an EMBL/GenBank/DDBJ whole genome shotgun (WGS) entry which is preliminary data.</text>
</comment>
<proteinExistence type="predicted"/>
<sequence length="245" mass="28459">MSKKLFIFIIVLYSSITYAQKTTAIVEYKAVINETYVDSFLTDLENKEDVPKHIKDGVKKMYKEAIPDEYILNIKNGESYFYYEPKLDIETSTYNVGSKAGKNAYFTNKKNDIFEYSPSLGNIILKKLDWKITKDSKKIGEYTCFKATATEKLFSRQGFFYNREVTAWFTPVIPLSFGPKYYNGLPGLVLRIERDLFTITATSINLNPEDKKIKIKKLKDNDKVITQEESYKMISDYTESIKENK</sequence>
<dbReference type="NCBIfam" id="TIGR01200">
    <property type="entry name" value="GLPGLI"/>
    <property type="match status" value="1"/>
</dbReference>
<protein>
    <recommendedName>
        <fullName evidence="4">GLPGLI family protein</fullName>
    </recommendedName>
</protein>
<dbReference type="InterPro" id="IPR005901">
    <property type="entry name" value="GLPGLI"/>
</dbReference>
<organism evidence="2 3">
    <name type="scientific">Zunongwangia atlantica 22II14-10F7</name>
    <dbReference type="NCBI Taxonomy" id="1185767"/>
    <lineage>
        <taxon>Bacteria</taxon>
        <taxon>Pseudomonadati</taxon>
        <taxon>Bacteroidota</taxon>
        <taxon>Flavobacteriia</taxon>
        <taxon>Flavobacteriales</taxon>
        <taxon>Flavobacteriaceae</taxon>
        <taxon>Zunongwangia</taxon>
    </lineage>
</organism>
<keyword evidence="3" id="KW-1185">Reference proteome</keyword>
<evidence type="ECO:0008006" key="4">
    <source>
        <dbReference type="Google" id="ProtNLM"/>
    </source>
</evidence>
<evidence type="ECO:0000256" key="1">
    <source>
        <dbReference type="SAM" id="SignalP"/>
    </source>
</evidence>
<dbReference type="AlphaFoldDB" id="A0A1Y1T2T4"/>
<accession>A0A1Y1T2T4</accession>
<reference evidence="2 3" key="1">
    <citation type="submission" date="2013-04" db="EMBL/GenBank/DDBJ databases">
        <title>Zunongwangia sp. 22II14-10F7 Genome Sequencing.</title>
        <authorList>
            <person name="Lai Q."/>
            <person name="Shao Z."/>
        </authorList>
    </citation>
    <scope>NUCLEOTIDE SEQUENCE [LARGE SCALE GENOMIC DNA]</scope>
    <source>
        <strain evidence="2 3">22II14-10F7</strain>
    </source>
</reference>